<evidence type="ECO:0000259" key="10">
    <source>
        <dbReference type="PROSITE" id="PS50109"/>
    </source>
</evidence>
<evidence type="ECO:0000256" key="7">
    <source>
        <dbReference type="ARBA" id="ARBA00022840"/>
    </source>
</evidence>
<dbReference type="CDD" id="cd16917">
    <property type="entry name" value="HATPase_UhpB-NarQ-NarX-like"/>
    <property type="match status" value="1"/>
</dbReference>
<dbReference type="EMBL" id="CP058905">
    <property type="protein sequence ID" value="QLK01076.1"/>
    <property type="molecule type" value="Genomic_DNA"/>
</dbReference>
<keyword evidence="5" id="KW-0547">Nucleotide-binding</keyword>
<evidence type="ECO:0000256" key="6">
    <source>
        <dbReference type="ARBA" id="ARBA00022777"/>
    </source>
</evidence>
<dbReference type="Pfam" id="PF07730">
    <property type="entry name" value="HisKA_3"/>
    <property type="match status" value="1"/>
</dbReference>
<evidence type="ECO:0000256" key="8">
    <source>
        <dbReference type="ARBA" id="ARBA00023012"/>
    </source>
</evidence>
<evidence type="ECO:0000256" key="1">
    <source>
        <dbReference type="ARBA" id="ARBA00000085"/>
    </source>
</evidence>
<dbReference type="GO" id="GO:0000155">
    <property type="term" value="F:phosphorelay sensor kinase activity"/>
    <property type="evidence" value="ECO:0007669"/>
    <property type="project" value="InterPro"/>
</dbReference>
<dbReference type="EC" id="2.7.13.3" evidence="2"/>
<keyword evidence="9" id="KW-0472">Membrane</keyword>
<dbReference type="SUPFAM" id="SSF55874">
    <property type="entry name" value="ATPase domain of HSP90 chaperone/DNA topoisomerase II/histidine kinase"/>
    <property type="match status" value="1"/>
</dbReference>
<feature type="transmembrane region" description="Helical" evidence="9">
    <location>
        <begin position="64"/>
        <end position="82"/>
    </location>
</feature>
<protein>
    <recommendedName>
        <fullName evidence="2">histidine kinase</fullName>
        <ecNumber evidence="2">2.7.13.3</ecNumber>
    </recommendedName>
</protein>
<evidence type="ECO:0000256" key="2">
    <source>
        <dbReference type="ARBA" id="ARBA00012438"/>
    </source>
</evidence>
<dbReference type="InterPro" id="IPR036890">
    <property type="entry name" value="HATPase_C_sf"/>
</dbReference>
<name>A0A7D6CGJ1_9ACTN</name>
<dbReference type="InterPro" id="IPR050482">
    <property type="entry name" value="Sensor_HK_TwoCompSys"/>
</dbReference>
<sequence>MLLVTAGAALLYYPLGFPDSSIGLSLVVAHYTVARARGWPIAAGAAAVLTVAFSTLAQDGVADHLQAAAPVGAILLLAVVLGEVTRSRAQQVAQAHERAALAEASRESLAAQRAAEERLRIARELHDVLAHQISLINVQAGAALHNREPEVAFQALAAIRTASKDALREVRAVLGVLRQVDAADPVQSAPSLARLAELLQRTEAAGLPVRATVAVEPSQLPAAVDLIAYRIVQEALTNAVRHAAASAAVVQIRRDGDDVIVTVDDDGAGPANIQALRQGTGLRGMAERVVAVGGQVQAAPRPGGGFRVRARLPIGPEQEHPR</sequence>
<gene>
    <name evidence="11" type="ORF">HZU44_14505</name>
</gene>
<dbReference type="Pfam" id="PF02518">
    <property type="entry name" value="HATPase_c"/>
    <property type="match status" value="1"/>
</dbReference>
<dbReference type="Gene3D" id="1.20.5.1930">
    <property type="match status" value="1"/>
</dbReference>
<keyword evidence="8" id="KW-0902">Two-component regulatory system</keyword>
<dbReference type="InterPro" id="IPR011712">
    <property type="entry name" value="Sig_transdc_His_kin_sub3_dim/P"/>
</dbReference>
<comment type="catalytic activity">
    <reaction evidence="1">
        <text>ATP + protein L-histidine = ADP + protein N-phospho-L-histidine.</text>
        <dbReference type="EC" id="2.7.13.3"/>
    </reaction>
</comment>
<dbReference type="PROSITE" id="PS50109">
    <property type="entry name" value="HIS_KIN"/>
    <property type="match status" value="1"/>
</dbReference>
<evidence type="ECO:0000313" key="11">
    <source>
        <dbReference type="EMBL" id="QLK01076.1"/>
    </source>
</evidence>
<feature type="transmembrane region" description="Helical" evidence="9">
    <location>
        <begin position="39"/>
        <end position="57"/>
    </location>
</feature>
<organism evidence="11">
    <name type="scientific">Micromonospora carbonacea</name>
    <dbReference type="NCBI Taxonomy" id="47853"/>
    <lineage>
        <taxon>Bacteria</taxon>
        <taxon>Bacillati</taxon>
        <taxon>Actinomycetota</taxon>
        <taxon>Actinomycetes</taxon>
        <taxon>Micromonosporales</taxon>
        <taxon>Micromonosporaceae</taxon>
        <taxon>Micromonospora</taxon>
    </lineage>
</organism>
<feature type="domain" description="Histidine kinase" evidence="10">
    <location>
        <begin position="230"/>
        <end position="316"/>
    </location>
</feature>
<dbReference type="AlphaFoldDB" id="A0A7D6CGJ1"/>
<dbReference type="InterPro" id="IPR005467">
    <property type="entry name" value="His_kinase_dom"/>
</dbReference>
<proteinExistence type="predicted"/>
<keyword evidence="4" id="KW-0808">Transferase</keyword>
<dbReference type="PANTHER" id="PTHR24421">
    <property type="entry name" value="NITRATE/NITRITE SENSOR PROTEIN NARX-RELATED"/>
    <property type="match status" value="1"/>
</dbReference>
<keyword evidence="7" id="KW-0067">ATP-binding</keyword>
<dbReference type="GO" id="GO:0016020">
    <property type="term" value="C:membrane"/>
    <property type="evidence" value="ECO:0007669"/>
    <property type="project" value="InterPro"/>
</dbReference>
<keyword evidence="9" id="KW-0812">Transmembrane</keyword>
<dbReference type="Gene3D" id="3.30.565.10">
    <property type="entry name" value="Histidine kinase-like ATPase, C-terminal domain"/>
    <property type="match status" value="1"/>
</dbReference>
<evidence type="ECO:0000256" key="4">
    <source>
        <dbReference type="ARBA" id="ARBA00022679"/>
    </source>
</evidence>
<reference evidence="11" key="1">
    <citation type="submission" date="2020-08" db="EMBL/GenBank/DDBJ databases">
        <title>A bifunctional nitrone conjugated secondary metabolite targeting the ribosome.</title>
        <authorList>
            <person name="Limbrick E.M."/>
            <person name="Graf M."/>
            <person name="Derewacz D.K."/>
            <person name="Nguyen F."/>
            <person name="Spraggins J.M."/>
            <person name="Wieland M."/>
            <person name="Ynigez-Gutierrez A.E."/>
            <person name="Reisman B.J."/>
            <person name="Zinshteyn B."/>
            <person name="McCulloch K."/>
            <person name="Iverson T.M."/>
            <person name="Green R."/>
            <person name="Wilson D.N."/>
            <person name="Bachmann B.O."/>
        </authorList>
    </citation>
    <scope>NUCLEOTIDE SEQUENCE</scope>
    <source>
        <strain evidence="11">Africana</strain>
    </source>
</reference>
<dbReference type="InterPro" id="IPR003594">
    <property type="entry name" value="HATPase_dom"/>
</dbReference>
<dbReference type="GO" id="GO:0005524">
    <property type="term" value="F:ATP binding"/>
    <property type="evidence" value="ECO:0007669"/>
    <property type="project" value="UniProtKB-KW"/>
</dbReference>
<keyword evidence="9" id="KW-1133">Transmembrane helix</keyword>
<keyword evidence="6 11" id="KW-0418">Kinase</keyword>
<evidence type="ECO:0000256" key="3">
    <source>
        <dbReference type="ARBA" id="ARBA00022553"/>
    </source>
</evidence>
<evidence type="ECO:0000256" key="9">
    <source>
        <dbReference type="SAM" id="Phobius"/>
    </source>
</evidence>
<keyword evidence="3" id="KW-0597">Phosphoprotein</keyword>
<accession>A0A7D6CGJ1</accession>
<dbReference type="SMART" id="SM00387">
    <property type="entry name" value="HATPase_c"/>
    <property type="match status" value="1"/>
</dbReference>
<evidence type="ECO:0000256" key="5">
    <source>
        <dbReference type="ARBA" id="ARBA00022741"/>
    </source>
</evidence>
<dbReference type="PANTHER" id="PTHR24421:SF10">
    <property type="entry name" value="NITRATE_NITRITE SENSOR PROTEIN NARQ"/>
    <property type="match status" value="1"/>
</dbReference>
<dbReference type="GO" id="GO:0046983">
    <property type="term" value="F:protein dimerization activity"/>
    <property type="evidence" value="ECO:0007669"/>
    <property type="project" value="InterPro"/>
</dbReference>